<protein>
    <submittedName>
        <fullName evidence="1">Uncharacterized protein</fullName>
    </submittedName>
</protein>
<evidence type="ECO:0000313" key="1">
    <source>
        <dbReference type="EMBL" id="SFQ27454.1"/>
    </source>
</evidence>
<dbReference type="EMBL" id="FOWC01000010">
    <property type="protein sequence ID" value="SFQ27454.1"/>
    <property type="molecule type" value="Genomic_DNA"/>
</dbReference>
<sequence>MWIVVALILIGLICWLAGPWLGVTGAGAFGAAKAGKTARRVIANKNGGAVVES</sequence>
<name>A0A1I5X684_9PSEU</name>
<accession>A0A1I5X684</accession>
<dbReference type="AlphaFoldDB" id="A0A1I5X684"/>
<reference evidence="1 2" key="1">
    <citation type="submission" date="2016-10" db="EMBL/GenBank/DDBJ databases">
        <authorList>
            <person name="de Groot N.N."/>
        </authorList>
    </citation>
    <scope>NUCLEOTIDE SEQUENCE [LARGE SCALE GENOMIC DNA]</scope>
    <source>
        <strain evidence="1 2">DSM 44637</strain>
    </source>
</reference>
<gene>
    <name evidence="1" type="ORF">SAMN05421854_11054</name>
</gene>
<evidence type="ECO:0000313" key="2">
    <source>
        <dbReference type="Proteomes" id="UP000199137"/>
    </source>
</evidence>
<organism evidence="1 2">
    <name type="scientific">Amycolatopsis rubida</name>
    <dbReference type="NCBI Taxonomy" id="112413"/>
    <lineage>
        <taxon>Bacteria</taxon>
        <taxon>Bacillati</taxon>
        <taxon>Actinomycetota</taxon>
        <taxon>Actinomycetes</taxon>
        <taxon>Pseudonocardiales</taxon>
        <taxon>Pseudonocardiaceae</taxon>
        <taxon>Amycolatopsis</taxon>
    </lineage>
</organism>
<proteinExistence type="predicted"/>
<dbReference type="Proteomes" id="UP000199137">
    <property type="component" value="Unassembled WGS sequence"/>
</dbReference>